<evidence type="ECO:0000256" key="5">
    <source>
        <dbReference type="ARBA" id="ARBA00023136"/>
    </source>
</evidence>
<keyword evidence="5" id="KW-0472">Membrane</keyword>
<keyword evidence="4" id="KW-1133">Transmembrane helix</keyword>
<evidence type="ECO:0000313" key="7">
    <source>
        <dbReference type="EMBL" id="ARQ99007.1"/>
    </source>
</evidence>
<evidence type="ECO:0000256" key="4">
    <source>
        <dbReference type="ARBA" id="ARBA00022989"/>
    </source>
</evidence>
<dbReference type="STRING" id="1660064.CIGN_0718"/>
<keyword evidence="3" id="KW-0812">Transmembrane</keyword>
<name>A0A1X9SRZ3_9BACT</name>
<keyword evidence="2" id="KW-1003">Cell membrane</keyword>
<accession>A0A381D8F7</accession>
<dbReference type="InterPro" id="IPR004477">
    <property type="entry name" value="ComEC_N"/>
</dbReference>
<feature type="domain" description="ComEC/Rec2-related protein" evidence="6">
    <location>
        <begin position="150"/>
        <end position="393"/>
    </location>
</feature>
<dbReference type="PANTHER" id="PTHR30619">
    <property type="entry name" value="DNA INTERNALIZATION/COMPETENCE PROTEIN COMEC/REC2"/>
    <property type="match status" value="1"/>
</dbReference>
<protein>
    <submittedName>
        <fullName evidence="7">Competence protein, ComEC family</fullName>
    </submittedName>
</protein>
<keyword evidence="8" id="KW-1185">Reference proteome</keyword>
<dbReference type="KEGG" id="cdev:CIGN_0718"/>
<evidence type="ECO:0000313" key="8">
    <source>
        <dbReference type="Proteomes" id="UP000194309"/>
    </source>
</evidence>
<dbReference type="EMBL" id="CP018788">
    <property type="protein sequence ID" value="ARQ99007.1"/>
    <property type="molecule type" value="Genomic_DNA"/>
</dbReference>
<accession>A0A1X9SRZ3</accession>
<dbReference type="InterPro" id="IPR052159">
    <property type="entry name" value="Competence_DNA_uptake"/>
</dbReference>
<evidence type="ECO:0000259" key="6">
    <source>
        <dbReference type="Pfam" id="PF03772"/>
    </source>
</evidence>
<evidence type="ECO:0000256" key="1">
    <source>
        <dbReference type="ARBA" id="ARBA00004651"/>
    </source>
</evidence>
<gene>
    <name evidence="7" type="ORF">CIGN_0718</name>
</gene>
<organism evidence="7 8">
    <name type="scientific">Campylobacter devanensis</name>
    <dbReference type="NCBI Taxonomy" id="3161138"/>
    <lineage>
        <taxon>Bacteria</taxon>
        <taxon>Pseudomonadati</taxon>
        <taxon>Campylobacterota</taxon>
        <taxon>Epsilonproteobacteria</taxon>
        <taxon>Campylobacterales</taxon>
        <taxon>Campylobacteraceae</taxon>
        <taxon>Campylobacter</taxon>
    </lineage>
</organism>
<proteinExistence type="predicted"/>
<evidence type="ECO:0000256" key="3">
    <source>
        <dbReference type="ARBA" id="ARBA00022692"/>
    </source>
</evidence>
<dbReference type="AlphaFoldDB" id="A0A1X9SRZ3"/>
<evidence type="ECO:0000256" key="2">
    <source>
        <dbReference type="ARBA" id="ARBA00022475"/>
    </source>
</evidence>
<comment type="subcellular location">
    <subcellularLocation>
        <location evidence="1">Cell membrane</location>
        <topology evidence="1">Multi-pass membrane protein</topology>
    </subcellularLocation>
</comment>
<dbReference type="OrthoDB" id="5372341at2"/>
<dbReference type="GO" id="GO:0005886">
    <property type="term" value="C:plasma membrane"/>
    <property type="evidence" value="ECO:0007669"/>
    <property type="project" value="UniProtKB-SubCell"/>
</dbReference>
<sequence length="418" mass="48668">MNLFSNFRQFGVFIAICIAIFTLNLYLEFRSYEAFKAKPYSFIKADLLFSDKRQGKNSEYYVLQFKSDNFIFYTRSKSLPKCSSCEVGVITKNLKFKDYIAGRFFLPSFKISKLDINDSLANILKNAIISQHQNPKMQELYSALYLATPMSKELRQNVTHWGIAHIIAISGFHLSVIFIFVFFVARFTIAPLQDRYFPYLNLRFYISLILFILMGFYLYILDFTPSFLRSYIMGVVGFLLLSRGLKVFSFGNLILAILIGLAFSPQLLFSIGFYFSCLGVYFIFLYIYHFGNRSDLSSLKRILMHTLILEIFVFLAMNVPVYYFFPIASWYQISVIPLSYIFIIFYPVSLFLHLFGIGGLFDDFMIRFIEFAPAQGKANLELWQFIGYNIIALLAIYKKWIMLLLALLGLFVYIFALI</sequence>
<reference evidence="7 8" key="1">
    <citation type="journal article" date="2017" name="Genome Biol. Evol.">
        <title>Comparative Genomic Analysis Identifies a Campylobacter Clade Deficient in Selenium Metabolism.</title>
        <authorList>
            <person name="Miller W.G."/>
            <person name="Yee E."/>
            <person name="Lopes B.S."/>
            <person name="Chapman M.H."/>
            <person name="Huynh S."/>
            <person name="Bono J.L."/>
            <person name="Parker C.T."/>
            <person name="Strachan N.J.C."/>
            <person name="Forbes K.J."/>
        </authorList>
    </citation>
    <scope>NUCLEOTIDE SEQUENCE [LARGE SCALE GENOMIC DNA]</scope>
    <source>
        <strain evidence="7 8">NCTC 13003</strain>
    </source>
</reference>
<dbReference type="Proteomes" id="UP000194309">
    <property type="component" value="Chromosome"/>
</dbReference>
<dbReference type="PANTHER" id="PTHR30619:SF7">
    <property type="entry name" value="BETA-LACTAMASE DOMAIN PROTEIN"/>
    <property type="match status" value="1"/>
</dbReference>
<dbReference type="Pfam" id="PF03772">
    <property type="entry name" value="Competence"/>
    <property type="match status" value="1"/>
</dbReference>